<dbReference type="InterPro" id="IPR050314">
    <property type="entry name" value="Glycosyl_Hydrlase_18"/>
</dbReference>
<dbReference type="GO" id="GO:0005975">
    <property type="term" value="P:carbohydrate metabolic process"/>
    <property type="evidence" value="ECO:0007669"/>
    <property type="project" value="InterPro"/>
</dbReference>
<feature type="signal peptide" evidence="1">
    <location>
        <begin position="1"/>
        <end position="23"/>
    </location>
</feature>
<dbReference type="GO" id="GO:0006032">
    <property type="term" value="P:chitin catabolic process"/>
    <property type="evidence" value="ECO:0007669"/>
    <property type="project" value="TreeGrafter"/>
</dbReference>
<dbReference type="InterPro" id="IPR001223">
    <property type="entry name" value="Glyco_hydro18_cat"/>
</dbReference>
<evidence type="ECO:0000313" key="4">
    <source>
        <dbReference type="Proteomes" id="UP000516437"/>
    </source>
</evidence>
<gene>
    <name evidence="3" type="ORF">CJ030_MR5G010027</name>
</gene>
<name>A0A6A1VGH5_9ROSI</name>
<sequence>MASKTLAYVFSTLLFLLQFHCYAGQSVVKAVYWFPGSGFPVSSIDSTLFTHIFCAFADLNASTYQVTISSSNSAQFSSFTQTVQQKNPSVKTLLSVGGGGSNPSTFASMASQASSRKSFIDSSIKLARSNNFYGLDLDWEYPSTATEFTNLGTLLNEWRTAVANESKSSGKTALLLSAAFFYSANYYSLNYPIQAISNSLDWVNVMAYDFYSPNSYSTPNLTGPPAALYNPTSQVSGDAGTTAWIQAGVPAKKLVLGFPFYGFTRMGSLEIRDYKEPLRAQTWIKAGYWLSGSEIHSSAINSALFTHLLCAFADLNSSSYELSFVSSDEKDFSNFTDIVKQKNPTITTLLAIGGGNSDYSVFSAMVSKASYRKSFIDSSVRIARAYGFQGLDLRWVSANTSSDMTSMGLLFQEWRATLNSEAKKSSRKSCS</sequence>
<evidence type="ECO:0000259" key="2">
    <source>
        <dbReference type="PROSITE" id="PS51910"/>
    </source>
</evidence>
<dbReference type="Proteomes" id="UP000516437">
    <property type="component" value="Chromosome 5"/>
</dbReference>
<dbReference type="InterPro" id="IPR017853">
    <property type="entry name" value="GH"/>
</dbReference>
<protein>
    <submittedName>
        <fullName evidence="3">Chitotriosidase-1</fullName>
    </submittedName>
</protein>
<comment type="caution">
    <text evidence="3">The sequence shown here is derived from an EMBL/GenBank/DDBJ whole genome shotgun (WGS) entry which is preliminary data.</text>
</comment>
<dbReference type="GO" id="GO:0004568">
    <property type="term" value="F:chitinase activity"/>
    <property type="evidence" value="ECO:0007669"/>
    <property type="project" value="TreeGrafter"/>
</dbReference>
<dbReference type="Gene3D" id="3.20.20.80">
    <property type="entry name" value="Glycosidases"/>
    <property type="match status" value="2"/>
</dbReference>
<proteinExistence type="predicted"/>
<dbReference type="AlphaFoldDB" id="A0A6A1VGH5"/>
<dbReference type="EMBL" id="RXIC02000023">
    <property type="protein sequence ID" value="KAB1211844.1"/>
    <property type="molecule type" value="Genomic_DNA"/>
</dbReference>
<feature type="chain" id="PRO_5025571586" evidence="1">
    <location>
        <begin position="24"/>
        <end position="431"/>
    </location>
</feature>
<feature type="domain" description="GH18" evidence="2">
    <location>
        <begin position="27"/>
        <end position="311"/>
    </location>
</feature>
<dbReference type="PANTHER" id="PTHR11177">
    <property type="entry name" value="CHITINASE"/>
    <property type="match status" value="1"/>
</dbReference>
<dbReference type="PROSITE" id="PS51910">
    <property type="entry name" value="GH18_2"/>
    <property type="match status" value="2"/>
</dbReference>
<dbReference type="InterPro" id="IPR011583">
    <property type="entry name" value="Chitinase_II/V-like_cat"/>
</dbReference>
<dbReference type="Pfam" id="PF00704">
    <property type="entry name" value="Glyco_hydro_18"/>
    <property type="match status" value="2"/>
</dbReference>
<dbReference type="OrthoDB" id="73875at2759"/>
<dbReference type="SMART" id="SM00636">
    <property type="entry name" value="Glyco_18"/>
    <property type="match status" value="1"/>
</dbReference>
<organism evidence="3 4">
    <name type="scientific">Morella rubra</name>
    <name type="common">Chinese bayberry</name>
    <dbReference type="NCBI Taxonomy" id="262757"/>
    <lineage>
        <taxon>Eukaryota</taxon>
        <taxon>Viridiplantae</taxon>
        <taxon>Streptophyta</taxon>
        <taxon>Embryophyta</taxon>
        <taxon>Tracheophyta</taxon>
        <taxon>Spermatophyta</taxon>
        <taxon>Magnoliopsida</taxon>
        <taxon>eudicotyledons</taxon>
        <taxon>Gunneridae</taxon>
        <taxon>Pentapetalae</taxon>
        <taxon>rosids</taxon>
        <taxon>fabids</taxon>
        <taxon>Fagales</taxon>
        <taxon>Myricaceae</taxon>
        <taxon>Morella</taxon>
    </lineage>
</organism>
<dbReference type="SUPFAM" id="SSF51445">
    <property type="entry name" value="(Trans)glycosidases"/>
    <property type="match status" value="2"/>
</dbReference>
<keyword evidence="4" id="KW-1185">Reference proteome</keyword>
<feature type="domain" description="GH18" evidence="2">
    <location>
        <begin position="307"/>
        <end position="431"/>
    </location>
</feature>
<dbReference type="PANTHER" id="PTHR11177:SF383">
    <property type="entry name" value="GLYCOSYL HYDROLASE FAMILY PROTEIN WITH CHITINASE INSERTION DOMAIN-CONTAINING PROTEIN"/>
    <property type="match status" value="1"/>
</dbReference>
<dbReference type="GO" id="GO:0005576">
    <property type="term" value="C:extracellular region"/>
    <property type="evidence" value="ECO:0007669"/>
    <property type="project" value="TreeGrafter"/>
</dbReference>
<evidence type="ECO:0000256" key="1">
    <source>
        <dbReference type="SAM" id="SignalP"/>
    </source>
</evidence>
<accession>A0A6A1VGH5</accession>
<reference evidence="3 4" key="1">
    <citation type="journal article" date="2019" name="Plant Biotechnol. J.">
        <title>The red bayberry genome and genetic basis of sex determination.</title>
        <authorList>
            <person name="Jia H.M."/>
            <person name="Jia H.J."/>
            <person name="Cai Q.L."/>
            <person name="Wang Y."/>
            <person name="Zhao H.B."/>
            <person name="Yang W.F."/>
            <person name="Wang G.Y."/>
            <person name="Li Y.H."/>
            <person name="Zhan D.L."/>
            <person name="Shen Y.T."/>
            <person name="Niu Q.F."/>
            <person name="Chang L."/>
            <person name="Qiu J."/>
            <person name="Zhao L."/>
            <person name="Xie H.B."/>
            <person name="Fu W.Y."/>
            <person name="Jin J."/>
            <person name="Li X.W."/>
            <person name="Jiao Y."/>
            <person name="Zhou C.C."/>
            <person name="Tu T."/>
            <person name="Chai C.Y."/>
            <person name="Gao J.L."/>
            <person name="Fan L.J."/>
            <person name="van de Weg E."/>
            <person name="Wang J.Y."/>
            <person name="Gao Z.S."/>
        </authorList>
    </citation>
    <scope>NUCLEOTIDE SEQUENCE [LARGE SCALE GENOMIC DNA]</scope>
    <source>
        <tissue evidence="3">Leaves</tissue>
    </source>
</reference>
<dbReference type="FunFam" id="3.20.20.80:FF:000091">
    <property type="entry name" value="Class V chitinase CHIT5"/>
    <property type="match status" value="1"/>
</dbReference>
<evidence type="ECO:0000313" key="3">
    <source>
        <dbReference type="EMBL" id="KAB1211844.1"/>
    </source>
</evidence>
<keyword evidence="1" id="KW-0732">Signal</keyword>
<dbReference type="GO" id="GO:0008061">
    <property type="term" value="F:chitin binding"/>
    <property type="evidence" value="ECO:0007669"/>
    <property type="project" value="InterPro"/>
</dbReference>